<evidence type="ECO:0000313" key="2">
    <source>
        <dbReference type="EMBL" id="QUN06720.1"/>
    </source>
</evidence>
<reference evidence="2 3" key="1">
    <citation type="submission" date="2021-04" db="EMBL/GenBank/DDBJ databases">
        <title>Novel species identification of genus Shewanella.</title>
        <authorList>
            <person name="Liu G."/>
        </authorList>
    </citation>
    <scope>NUCLEOTIDE SEQUENCE [LARGE SCALE GENOMIC DNA]</scope>
    <source>
        <strain evidence="2 3">FJAT-54481</strain>
    </source>
</reference>
<dbReference type="Pfam" id="PF07784">
    <property type="entry name" value="DUF1622"/>
    <property type="match status" value="1"/>
</dbReference>
<gene>
    <name evidence="2" type="ORF">KDN34_04530</name>
</gene>
<dbReference type="EMBL" id="CP073587">
    <property type="protein sequence ID" value="QUN06720.1"/>
    <property type="molecule type" value="Genomic_DNA"/>
</dbReference>
<evidence type="ECO:0000256" key="1">
    <source>
        <dbReference type="SAM" id="Phobius"/>
    </source>
</evidence>
<feature type="transmembrane region" description="Helical" evidence="1">
    <location>
        <begin position="80"/>
        <end position="100"/>
    </location>
</feature>
<feature type="transmembrane region" description="Helical" evidence="1">
    <location>
        <begin position="56"/>
        <end position="74"/>
    </location>
</feature>
<keyword evidence="1" id="KW-1133">Transmembrane helix</keyword>
<protein>
    <submittedName>
        <fullName evidence="2">DUF1622 domain-containing protein</fullName>
    </submittedName>
</protein>
<keyword evidence="1" id="KW-0812">Transmembrane</keyword>
<name>A0ABX7YVB0_9GAMM</name>
<organism evidence="2 3">
    <name type="scientific">Shewanella yunxiaonensis</name>
    <dbReference type="NCBI Taxonomy" id="2829809"/>
    <lineage>
        <taxon>Bacteria</taxon>
        <taxon>Pseudomonadati</taxon>
        <taxon>Pseudomonadota</taxon>
        <taxon>Gammaproteobacteria</taxon>
        <taxon>Alteromonadales</taxon>
        <taxon>Shewanellaceae</taxon>
        <taxon>Shewanella</taxon>
    </lineage>
</organism>
<accession>A0ABX7YVB0</accession>
<dbReference type="PANTHER" id="PTHR38468">
    <property type="entry name" value="SLL0939 PROTEIN"/>
    <property type="match status" value="1"/>
</dbReference>
<dbReference type="Proteomes" id="UP000679575">
    <property type="component" value="Chromosome"/>
</dbReference>
<sequence length="125" mass="13642">MLSFTSTVETVGLVIDAAGVIVIVFGLLIAAYKFVQSIGQSTDTYRQLRQDIGRGILLGLELLVAADIIRTVAVKPTMQGVLILGLIVLIRTFLSMALQVELEGRLPWRRSVQEQNVNNPQAGIH</sequence>
<dbReference type="InterPro" id="IPR012427">
    <property type="entry name" value="DUF1622"/>
</dbReference>
<proteinExistence type="predicted"/>
<evidence type="ECO:0000313" key="3">
    <source>
        <dbReference type="Proteomes" id="UP000679575"/>
    </source>
</evidence>
<keyword evidence="1" id="KW-0472">Membrane</keyword>
<dbReference type="RefSeq" id="WP_212595730.1">
    <property type="nucleotide sequence ID" value="NZ_CP073587.1"/>
</dbReference>
<feature type="transmembrane region" description="Helical" evidence="1">
    <location>
        <begin position="12"/>
        <end position="35"/>
    </location>
</feature>
<keyword evidence="3" id="KW-1185">Reference proteome</keyword>
<dbReference type="PANTHER" id="PTHR38468:SF1">
    <property type="entry name" value="SLL0939 PROTEIN"/>
    <property type="match status" value="1"/>
</dbReference>